<dbReference type="KEGG" id="ccot:CCAX7_46290"/>
<protein>
    <submittedName>
        <fullName evidence="1">Uncharacterized protein</fullName>
    </submittedName>
</protein>
<sequence length="131" mass="15488">MWDLMNYQEDEITKLQAIGMALLCVRNTCIEHIHSGIEPQSKTGDYSDVHVVTPYGEIPWNNVSRITDDEMREWMKEVVNKLYTFLIRSNDIDFLERMTIYSQQATHLWEDPKNLTKWFTGKWDNGSEQVD</sequence>
<dbReference type="Proteomes" id="UP000287394">
    <property type="component" value="Chromosome"/>
</dbReference>
<organism evidence="1 2">
    <name type="scientific">Capsulimonas corticalis</name>
    <dbReference type="NCBI Taxonomy" id="2219043"/>
    <lineage>
        <taxon>Bacteria</taxon>
        <taxon>Bacillati</taxon>
        <taxon>Armatimonadota</taxon>
        <taxon>Armatimonadia</taxon>
        <taxon>Capsulimonadales</taxon>
        <taxon>Capsulimonadaceae</taxon>
        <taxon>Capsulimonas</taxon>
    </lineage>
</organism>
<proteinExistence type="predicted"/>
<accession>A0A402D504</accession>
<dbReference type="AlphaFoldDB" id="A0A402D504"/>
<keyword evidence="2" id="KW-1185">Reference proteome</keyword>
<evidence type="ECO:0000313" key="1">
    <source>
        <dbReference type="EMBL" id="BDI32578.1"/>
    </source>
</evidence>
<dbReference type="EMBL" id="AP025739">
    <property type="protein sequence ID" value="BDI32578.1"/>
    <property type="molecule type" value="Genomic_DNA"/>
</dbReference>
<evidence type="ECO:0000313" key="2">
    <source>
        <dbReference type="Proteomes" id="UP000287394"/>
    </source>
</evidence>
<gene>
    <name evidence="1" type="ORF">CCAX7_46290</name>
</gene>
<name>A0A402D504_9BACT</name>
<reference evidence="1 2" key="1">
    <citation type="journal article" date="2019" name="Int. J. Syst. Evol. Microbiol.">
        <title>Capsulimonas corticalis gen. nov., sp. nov., an aerobic capsulated bacterium, of a novel bacterial order, Capsulimonadales ord. nov., of the class Armatimonadia of the phylum Armatimonadetes.</title>
        <authorList>
            <person name="Li J."/>
            <person name="Kudo C."/>
            <person name="Tonouchi A."/>
        </authorList>
    </citation>
    <scope>NUCLEOTIDE SEQUENCE [LARGE SCALE GENOMIC DNA]</scope>
    <source>
        <strain evidence="1 2">AX-7</strain>
    </source>
</reference>